<dbReference type="SMART" id="SM01003">
    <property type="entry name" value="AlaDh_PNT_N"/>
    <property type="match status" value="1"/>
</dbReference>
<dbReference type="InterPro" id="IPR007886">
    <property type="entry name" value="AlaDH/PNT_N"/>
</dbReference>
<dbReference type="InterPro" id="IPR027281">
    <property type="entry name" value="Lys1"/>
</dbReference>
<dbReference type="PANTHER" id="PTHR11133:SF22">
    <property type="entry name" value="ALPHA-AMINOADIPIC SEMIALDEHYDE SYNTHASE, MITOCHONDRIAL"/>
    <property type="match status" value="1"/>
</dbReference>
<keyword evidence="5" id="KW-1185">Reference proteome</keyword>
<dbReference type="InterPro" id="IPR051168">
    <property type="entry name" value="AASS"/>
</dbReference>
<evidence type="ECO:0000256" key="2">
    <source>
        <dbReference type="PIRSR" id="PIRSR018250-3"/>
    </source>
</evidence>
<dbReference type="Pfam" id="PF05222">
    <property type="entry name" value="AlaDh_PNT_N"/>
    <property type="match status" value="1"/>
</dbReference>
<dbReference type="AlphaFoldDB" id="A0A516GM13"/>
<protein>
    <submittedName>
        <fullName evidence="4">Alanine dehydrogenase</fullName>
    </submittedName>
</protein>
<dbReference type="Proteomes" id="UP000319209">
    <property type="component" value="Chromosome"/>
</dbReference>
<keyword evidence="2" id="KW-0520">NAD</keyword>
<keyword evidence="1" id="KW-0560">Oxidoreductase</keyword>
<dbReference type="KEGG" id="fop:FNB79_00730"/>
<dbReference type="EMBL" id="CP041637">
    <property type="protein sequence ID" value="QDO92566.1"/>
    <property type="molecule type" value="Genomic_DNA"/>
</dbReference>
<reference evidence="4 5" key="1">
    <citation type="submission" date="2019-07" db="EMBL/GenBank/DDBJ databases">
        <title>Genome sequencing for Formosa sp. PS13.</title>
        <authorList>
            <person name="Park S.-J."/>
        </authorList>
    </citation>
    <scope>NUCLEOTIDE SEQUENCE [LARGE SCALE GENOMIC DNA]</scope>
    <source>
        <strain evidence="4 5">PS13</strain>
    </source>
</reference>
<dbReference type="SUPFAM" id="SSF52283">
    <property type="entry name" value="Formate/glycerate dehydrogenase catalytic domain-like"/>
    <property type="match status" value="1"/>
</dbReference>
<feature type="binding site" evidence="2">
    <location>
        <begin position="339"/>
        <end position="342"/>
    </location>
    <ligand>
        <name>NAD(+)</name>
        <dbReference type="ChEBI" id="CHEBI:57540"/>
    </ligand>
</feature>
<dbReference type="PIRSF" id="PIRSF018250">
    <property type="entry name" value="Saccharopine_DH_Lys"/>
    <property type="match status" value="1"/>
</dbReference>
<dbReference type="GO" id="GO:0004754">
    <property type="term" value="F:saccharopine dehydrogenase (NAD+, L-lysine-forming) activity"/>
    <property type="evidence" value="ECO:0007669"/>
    <property type="project" value="InterPro"/>
</dbReference>
<evidence type="ECO:0000313" key="5">
    <source>
        <dbReference type="Proteomes" id="UP000319209"/>
    </source>
</evidence>
<evidence type="ECO:0000313" key="4">
    <source>
        <dbReference type="EMBL" id="QDO92566.1"/>
    </source>
</evidence>
<name>A0A516GM13_9FLAO</name>
<evidence type="ECO:0000259" key="3">
    <source>
        <dbReference type="SMART" id="SM01003"/>
    </source>
</evidence>
<dbReference type="OrthoDB" id="1141481at2"/>
<proteinExistence type="predicted"/>
<feature type="domain" description="Alanine dehydrogenase/pyridine nucleotide transhydrogenase N-terminal" evidence="3">
    <location>
        <begin position="4"/>
        <end position="136"/>
    </location>
</feature>
<accession>A0A516GM13</accession>
<dbReference type="RefSeq" id="WP_143379476.1">
    <property type="nucleotide sequence ID" value="NZ_CP041637.1"/>
</dbReference>
<dbReference type="CDD" id="cd05199">
    <property type="entry name" value="SDH_like"/>
    <property type="match status" value="1"/>
</dbReference>
<dbReference type="GO" id="GO:0009085">
    <property type="term" value="P:lysine biosynthetic process"/>
    <property type="evidence" value="ECO:0007669"/>
    <property type="project" value="InterPro"/>
</dbReference>
<sequence length="401" mass="45473">MKFAIIKERKSPLDRRVVFSPKTLLQIKQQYPAVKFKVEKSKIRIFPDEVYKLTGFLVLKHVADSDVFIGVNEVSIDSLVPNKSYFFFSHTLKKQPYNRELLRALLDKKITFYDHEAITDIKQNRLIGFGRYAGIVGAYNGFRAWGLKYDSWELPKANMLSDQKALHAHLKKIQLPNIKILLTGNGNVAKGALEILDVLKIPKVSIEDYVSKTFTTPVYCNINTLDYNTRMDGKAKSIKDFFKHPERYASTFNQFAEHTDLLITGHFFSNGAPALYTEADVKSARFKIKVVADISCDLNGALASTIRTSTIEHPFYGYNPQTGLETDFKAPDAIAVMAINNLSSELASDASIWFGQMFLKHVIPAFFNNDADGILERARMTHDGKLTPRFAYLQDYVDGKE</sequence>
<dbReference type="Gene3D" id="3.40.50.720">
    <property type="entry name" value="NAD(P)-binding Rossmann-like Domain"/>
    <property type="match status" value="2"/>
</dbReference>
<organism evidence="4 5">
    <name type="scientific">Formosa sediminum</name>
    <dbReference type="NCBI Taxonomy" id="2594004"/>
    <lineage>
        <taxon>Bacteria</taxon>
        <taxon>Pseudomonadati</taxon>
        <taxon>Bacteroidota</taxon>
        <taxon>Flavobacteriia</taxon>
        <taxon>Flavobacteriales</taxon>
        <taxon>Flavobacteriaceae</taxon>
        <taxon>Formosa</taxon>
    </lineage>
</organism>
<evidence type="ECO:0000256" key="1">
    <source>
        <dbReference type="ARBA" id="ARBA00023002"/>
    </source>
</evidence>
<gene>
    <name evidence="4" type="ORF">FNB79_00730</name>
</gene>
<dbReference type="PANTHER" id="PTHR11133">
    <property type="entry name" value="SACCHAROPINE DEHYDROGENASE"/>
    <property type="match status" value="1"/>
</dbReference>